<dbReference type="PANTHER" id="PTHR48435:SF1">
    <property type="entry name" value="POLYPROTEIN"/>
    <property type="match status" value="1"/>
</dbReference>
<keyword evidence="3" id="KW-1185">Reference proteome</keyword>
<dbReference type="EMBL" id="JBFOLK010000011">
    <property type="protein sequence ID" value="KAL2474912.1"/>
    <property type="molecule type" value="Genomic_DNA"/>
</dbReference>
<feature type="compositionally biased region" description="Basic and acidic residues" evidence="1">
    <location>
        <begin position="300"/>
        <end position="310"/>
    </location>
</feature>
<evidence type="ECO:0000313" key="2">
    <source>
        <dbReference type="EMBL" id="KAL2474912.1"/>
    </source>
</evidence>
<comment type="caution">
    <text evidence="2">The sequence shown here is derived from an EMBL/GenBank/DDBJ whole genome shotgun (WGS) entry which is preliminary data.</text>
</comment>
<feature type="region of interest" description="Disordered" evidence="1">
    <location>
        <begin position="285"/>
        <end position="310"/>
    </location>
</feature>
<sequence>MSNLKMEKCTGDVCSCQKCTRGSRSTRSPKQSIQRKLQMAYEQSSPHVGLHGEPSGKFDYFVTYTHPPSTDEQIIPIGWTDDDDDHNQWHKKWDWDDSNTPSPVPFNMFHPPSLEEFSPLTSFDKNQSTHSWKVRNPTTRFPSGSVDQLSPAKKVLNWQSENAVQQNKILQKIDQTQQRIEKALHQQTQALLTPLESCRQRIEIVSNEIMDLLYKRLPFDNQEKELKNLKNQLNFLENSTLILPYSPYIPTTYAQNPPQIVGPMYFESSSSLRVLFSPEDWERTFKKSKPQKTQSKVLTKPRDPSPNPEK</sequence>
<dbReference type="PANTHER" id="PTHR48435">
    <property type="entry name" value="POLYPROTEIN"/>
    <property type="match status" value="1"/>
</dbReference>
<dbReference type="Proteomes" id="UP001604336">
    <property type="component" value="Unassembled WGS sequence"/>
</dbReference>
<name>A0ABD1QFC3_9LAMI</name>
<evidence type="ECO:0000256" key="1">
    <source>
        <dbReference type="SAM" id="MobiDB-lite"/>
    </source>
</evidence>
<protein>
    <submittedName>
        <fullName evidence="2">Uncharacterized protein</fullName>
    </submittedName>
</protein>
<accession>A0ABD1QFC3</accession>
<organism evidence="2 3">
    <name type="scientific">Abeliophyllum distichum</name>
    <dbReference type="NCBI Taxonomy" id="126358"/>
    <lineage>
        <taxon>Eukaryota</taxon>
        <taxon>Viridiplantae</taxon>
        <taxon>Streptophyta</taxon>
        <taxon>Embryophyta</taxon>
        <taxon>Tracheophyta</taxon>
        <taxon>Spermatophyta</taxon>
        <taxon>Magnoliopsida</taxon>
        <taxon>eudicotyledons</taxon>
        <taxon>Gunneridae</taxon>
        <taxon>Pentapetalae</taxon>
        <taxon>asterids</taxon>
        <taxon>lamiids</taxon>
        <taxon>Lamiales</taxon>
        <taxon>Oleaceae</taxon>
        <taxon>Forsythieae</taxon>
        <taxon>Abeliophyllum</taxon>
    </lineage>
</organism>
<evidence type="ECO:0000313" key="3">
    <source>
        <dbReference type="Proteomes" id="UP001604336"/>
    </source>
</evidence>
<dbReference type="AlphaFoldDB" id="A0ABD1QFC3"/>
<reference evidence="3" key="1">
    <citation type="submission" date="2024-07" db="EMBL/GenBank/DDBJ databases">
        <title>Two chromosome-level genome assemblies of Korean endemic species Abeliophyllum distichum and Forsythia ovata (Oleaceae).</title>
        <authorList>
            <person name="Jang H."/>
        </authorList>
    </citation>
    <scope>NUCLEOTIDE SEQUENCE [LARGE SCALE GENOMIC DNA]</scope>
</reference>
<dbReference type="InterPro" id="IPR053098">
    <property type="entry name" value="Petuviruses_polyprotein"/>
</dbReference>
<proteinExistence type="predicted"/>
<gene>
    <name evidence="2" type="ORF">Adt_35648</name>
</gene>